<dbReference type="InterPro" id="IPR003439">
    <property type="entry name" value="ABC_transporter-like_ATP-bd"/>
</dbReference>
<evidence type="ECO:0000256" key="1">
    <source>
        <dbReference type="ARBA" id="ARBA00004417"/>
    </source>
</evidence>
<dbReference type="InterPro" id="IPR013611">
    <property type="entry name" value="Transp-assoc_OB_typ2"/>
</dbReference>
<evidence type="ECO:0000256" key="3">
    <source>
        <dbReference type="ARBA" id="ARBA00022448"/>
    </source>
</evidence>
<dbReference type="Gene3D" id="3.40.50.300">
    <property type="entry name" value="P-loop containing nucleotide triphosphate hydrolases"/>
    <property type="match status" value="1"/>
</dbReference>
<dbReference type="HOGENOM" id="CLU_000604_1_1_5"/>
<name>E6VJP7_RHOPX</name>
<evidence type="ECO:0000256" key="5">
    <source>
        <dbReference type="ARBA" id="ARBA00022840"/>
    </source>
</evidence>
<comment type="similarity">
    <text evidence="2">Belongs to the ABC transporter superfamily.</text>
</comment>
<accession>E6VJP7</accession>
<dbReference type="InterPro" id="IPR017871">
    <property type="entry name" value="ABC_transporter-like_CS"/>
</dbReference>
<dbReference type="SUPFAM" id="SSF52540">
    <property type="entry name" value="P-loop containing nucleoside triphosphate hydrolases"/>
    <property type="match status" value="1"/>
</dbReference>
<dbReference type="PANTHER" id="PTHR42781">
    <property type="entry name" value="SPERMIDINE/PUTRESCINE IMPORT ATP-BINDING PROTEIN POTA"/>
    <property type="match status" value="1"/>
</dbReference>
<sequence length="353" mass="37227">MTANGGHGVAVEVAACGKTFADGPRALEPASLSIARGETMVLLGPSGCGKTTMLRIIAGLESPDAGGRVLFDGVDVTSVPIERRNVGMVFQSYALFPNMTVAENIGYGLKIRGVARAERAARIAELVALTNIAGLEHRRIDQLSGGQRQCVALARAVAIRPAVLLLDEPLTALDAALRDKLRGELDRLLRSLGITTIYVTHDQAEAMALGDRIVVMSKGAIAQVGTPREIYFRPASRFVAEFVGAANIIEAEIADGALRLPGGHWRIADSVSHSRAVAMIRPETIRIAAPEAATLQGVVDSVSFVGDRQRIVVSGAAARPLAIDAPNALPIRGGDRIGLVADPEAIRLLPEHL</sequence>
<dbReference type="STRING" id="652103.Rpdx1_4041"/>
<dbReference type="OrthoDB" id="9802264at2"/>
<comment type="subcellular location">
    <subcellularLocation>
        <location evidence="1">Cell inner membrane</location>
        <topology evidence="1">Peripheral membrane protein</topology>
    </subcellularLocation>
</comment>
<dbReference type="InterPro" id="IPR050093">
    <property type="entry name" value="ABC_SmlMolc_Importer"/>
</dbReference>
<protein>
    <submittedName>
        <fullName evidence="8">ABC transporter related protein</fullName>
    </submittedName>
</protein>
<keyword evidence="3" id="KW-0813">Transport</keyword>
<dbReference type="PROSITE" id="PS50893">
    <property type="entry name" value="ABC_TRANSPORTER_2"/>
    <property type="match status" value="1"/>
</dbReference>
<dbReference type="Gene3D" id="2.40.50.100">
    <property type="match status" value="1"/>
</dbReference>
<dbReference type="PROSITE" id="PS00211">
    <property type="entry name" value="ABC_TRANSPORTER_1"/>
    <property type="match status" value="1"/>
</dbReference>
<reference evidence="8" key="1">
    <citation type="submission" date="2010-12" db="EMBL/GenBank/DDBJ databases">
        <title>Complete sequence of Rhodopseudomonas palustris DX-1.</title>
        <authorList>
            <consortium name="US DOE Joint Genome Institute"/>
            <person name="Lucas S."/>
            <person name="Copeland A."/>
            <person name="Lapidus A."/>
            <person name="Cheng J.-F."/>
            <person name="Goodwin L."/>
            <person name="Pitluck S."/>
            <person name="Misra M."/>
            <person name="Chertkov O."/>
            <person name="Detter J.C."/>
            <person name="Han C."/>
            <person name="Tapia R."/>
            <person name="Land M."/>
            <person name="Hauser L."/>
            <person name="Kyrpides N."/>
            <person name="Ivanova N."/>
            <person name="Ovchinnikova G."/>
            <person name="Logan B."/>
            <person name="Oda Y."/>
            <person name="Harwood C."/>
            <person name="Woyke T."/>
        </authorList>
    </citation>
    <scope>NUCLEOTIDE SEQUENCE [LARGE SCALE GENOMIC DNA]</scope>
    <source>
        <strain evidence="8">DX-1</strain>
    </source>
</reference>
<dbReference type="InterPro" id="IPR008995">
    <property type="entry name" value="Mo/tungstate-bd_C_term_dom"/>
</dbReference>
<evidence type="ECO:0000256" key="4">
    <source>
        <dbReference type="ARBA" id="ARBA00022741"/>
    </source>
</evidence>
<gene>
    <name evidence="8" type="ordered locus">Rpdx1_4041</name>
</gene>
<keyword evidence="4" id="KW-0547">Nucleotide-binding</keyword>
<dbReference type="SMART" id="SM00382">
    <property type="entry name" value="AAA"/>
    <property type="match status" value="1"/>
</dbReference>
<feature type="domain" description="ABC transporter" evidence="7">
    <location>
        <begin position="11"/>
        <end position="243"/>
    </location>
</feature>
<dbReference type="GO" id="GO:0016887">
    <property type="term" value="F:ATP hydrolysis activity"/>
    <property type="evidence" value="ECO:0007669"/>
    <property type="project" value="InterPro"/>
</dbReference>
<dbReference type="PANTHER" id="PTHR42781:SF4">
    <property type="entry name" value="SPERMIDINE_PUTRESCINE IMPORT ATP-BINDING PROTEIN POTA"/>
    <property type="match status" value="1"/>
</dbReference>
<dbReference type="BioCyc" id="RPAL652103:RPDX1_RS19940-MONOMER"/>
<dbReference type="EMBL" id="CP002418">
    <property type="protein sequence ID" value="ADU45597.1"/>
    <property type="molecule type" value="Genomic_DNA"/>
</dbReference>
<dbReference type="AlphaFoldDB" id="E6VJP7"/>
<evidence type="ECO:0000259" key="7">
    <source>
        <dbReference type="PROSITE" id="PS50893"/>
    </source>
</evidence>
<dbReference type="GO" id="GO:0005524">
    <property type="term" value="F:ATP binding"/>
    <property type="evidence" value="ECO:0007669"/>
    <property type="project" value="UniProtKB-KW"/>
</dbReference>
<dbReference type="GO" id="GO:0043190">
    <property type="term" value="C:ATP-binding cassette (ABC) transporter complex"/>
    <property type="evidence" value="ECO:0007669"/>
    <property type="project" value="InterPro"/>
</dbReference>
<organism evidence="8 9">
    <name type="scientific">Rhodopseudomonas palustris (strain DX-1)</name>
    <dbReference type="NCBI Taxonomy" id="652103"/>
    <lineage>
        <taxon>Bacteria</taxon>
        <taxon>Pseudomonadati</taxon>
        <taxon>Pseudomonadota</taxon>
        <taxon>Alphaproteobacteria</taxon>
        <taxon>Hyphomicrobiales</taxon>
        <taxon>Nitrobacteraceae</taxon>
        <taxon>Rhodopseudomonas</taxon>
    </lineage>
</organism>
<dbReference type="Pfam" id="PF00005">
    <property type="entry name" value="ABC_tran"/>
    <property type="match status" value="1"/>
</dbReference>
<dbReference type="Proteomes" id="UP000001402">
    <property type="component" value="Chromosome"/>
</dbReference>
<dbReference type="InterPro" id="IPR003593">
    <property type="entry name" value="AAA+_ATPase"/>
</dbReference>
<comment type="function">
    <text evidence="6">Involved in beta-(1--&gt;2)glucan export. Transmembrane domains (TMD) form a pore in the inner membrane and the ATP-binding domain (NBD) is responsible for energy generation.</text>
</comment>
<dbReference type="KEGG" id="rpx:Rpdx1_4041"/>
<evidence type="ECO:0000256" key="2">
    <source>
        <dbReference type="ARBA" id="ARBA00005417"/>
    </source>
</evidence>
<keyword evidence="5" id="KW-0067">ATP-binding</keyword>
<evidence type="ECO:0000313" key="8">
    <source>
        <dbReference type="EMBL" id="ADU45597.1"/>
    </source>
</evidence>
<evidence type="ECO:0000313" key="9">
    <source>
        <dbReference type="Proteomes" id="UP000001402"/>
    </source>
</evidence>
<dbReference type="SUPFAM" id="SSF50331">
    <property type="entry name" value="MOP-like"/>
    <property type="match status" value="1"/>
</dbReference>
<dbReference type="eggNOG" id="COG3842">
    <property type="taxonomic scope" value="Bacteria"/>
</dbReference>
<dbReference type="Pfam" id="PF08402">
    <property type="entry name" value="TOBE_2"/>
    <property type="match status" value="1"/>
</dbReference>
<dbReference type="InterPro" id="IPR027417">
    <property type="entry name" value="P-loop_NTPase"/>
</dbReference>
<evidence type="ECO:0000256" key="6">
    <source>
        <dbReference type="ARBA" id="ARBA00024722"/>
    </source>
</evidence>
<dbReference type="GO" id="GO:0140359">
    <property type="term" value="F:ABC-type transporter activity"/>
    <property type="evidence" value="ECO:0007669"/>
    <property type="project" value="UniProtKB-ARBA"/>
</dbReference>
<proteinExistence type="inferred from homology"/>
<dbReference type="FunFam" id="3.40.50.300:FF:000042">
    <property type="entry name" value="Maltose/maltodextrin ABC transporter, ATP-binding protein"/>
    <property type="match status" value="1"/>
</dbReference>